<dbReference type="PANTHER" id="PTHR11803:SF58">
    <property type="entry name" value="PROTEIN HMF1-RELATED"/>
    <property type="match status" value="1"/>
</dbReference>
<dbReference type="Gene3D" id="3.30.1330.40">
    <property type="entry name" value="RutC-like"/>
    <property type="match status" value="1"/>
</dbReference>
<sequence length="127" mass="13763">MQIPQHPSIPTPAGHYSPIVEHAGTLYVSGQLPIHPETKVTPEGIESQVLQALENVERLLQAAGTDRASLVQVRIYVTDVSFWPLVNEVYARFMGEHRPARIVVPCGSLNHGCLVEIEAVAATGTST</sequence>
<keyword evidence="3" id="KW-1185">Reference proteome</keyword>
<dbReference type="Pfam" id="PF01042">
    <property type="entry name" value="Ribonuc_L-PSP"/>
    <property type="match status" value="1"/>
</dbReference>
<dbReference type="GO" id="GO:0019239">
    <property type="term" value="F:deaminase activity"/>
    <property type="evidence" value="ECO:0007669"/>
    <property type="project" value="TreeGrafter"/>
</dbReference>
<reference evidence="2 3" key="1">
    <citation type="submission" date="2019-02" db="EMBL/GenBank/DDBJ databases">
        <title>Deep-cultivation of Planctomycetes and their phenomic and genomic characterization uncovers novel biology.</title>
        <authorList>
            <person name="Wiegand S."/>
            <person name="Jogler M."/>
            <person name="Boedeker C."/>
            <person name="Pinto D."/>
            <person name="Vollmers J."/>
            <person name="Rivas-Marin E."/>
            <person name="Kohn T."/>
            <person name="Peeters S.H."/>
            <person name="Heuer A."/>
            <person name="Rast P."/>
            <person name="Oberbeckmann S."/>
            <person name="Bunk B."/>
            <person name="Jeske O."/>
            <person name="Meyerdierks A."/>
            <person name="Storesund J.E."/>
            <person name="Kallscheuer N."/>
            <person name="Luecker S."/>
            <person name="Lage O.M."/>
            <person name="Pohl T."/>
            <person name="Merkel B.J."/>
            <person name="Hornburger P."/>
            <person name="Mueller R.-W."/>
            <person name="Bruemmer F."/>
            <person name="Labrenz M."/>
            <person name="Spormann A.M."/>
            <person name="Op den Camp H."/>
            <person name="Overmann J."/>
            <person name="Amann R."/>
            <person name="Jetten M.S.M."/>
            <person name="Mascher T."/>
            <person name="Medema M.H."/>
            <person name="Devos D.P."/>
            <person name="Kaster A.-K."/>
            <person name="Ovreas L."/>
            <person name="Rohde M."/>
            <person name="Galperin M.Y."/>
            <person name="Jogler C."/>
        </authorList>
    </citation>
    <scope>NUCLEOTIDE SEQUENCE [LARGE SCALE GENOMIC DNA]</scope>
    <source>
        <strain evidence="2 3">Poly30</strain>
    </source>
</reference>
<accession>A0A518F0X4</accession>
<dbReference type="CDD" id="cd00448">
    <property type="entry name" value="YjgF_YER057c_UK114_family"/>
    <property type="match status" value="1"/>
</dbReference>
<evidence type="ECO:0000313" key="2">
    <source>
        <dbReference type="EMBL" id="QDV09992.1"/>
    </source>
</evidence>
<dbReference type="OrthoDB" id="9799840at2"/>
<dbReference type="RefSeq" id="WP_145205385.1">
    <property type="nucleotide sequence ID" value="NZ_CP036434.1"/>
</dbReference>
<evidence type="ECO:0000313" key="3">
    <source>
        <dbReference type="Proteomes" id="UP000320390"/>
    </source>
</evidence>
<dbReference type="EC" id="3.5.4.-" evidence="2"/>
<comment type="similarity">
    <text evidence="1">Belongs to the RutC family.</text>
</comment>
<dbReference type="Proteomes" id="UP000320390">
    <property type="component" value="Chromosome"/>
</dbReference>
<proteinExistence type="inferred from homology"/>
<dbReference type="EMBL" id="CP036434">
    <property type="protein sequence ID" value="QDV09992.1"/>
    <property type="molecule type" value="Genomic_DNA"/>
</dbReference>
<dbReference type="AlphaFoldDB" id="A0A518F0X4"/>
<dbReference type="PANTHER" id="PTHR11803">
    <property type="entry name" value="2-IMINOBUTANOATE/2-IMINOPROPANOATE DEAMINASE RIDA"/>
    <property type="match status" value="1"/>
</dbReference>
<organism evidence="2 3">
    <name type="scientific">Saltatorellus ferox</name>
    <dbReference type="NCBI Taxonomy" id="2528018"/>
    <lineage>
        <taxon>Bacteria</taxon>
        <taxon>Pseudomonadati</taxon>
        <taxon>Planctomycetota</taxon>
        <taxon>Planctomycetia</taxon>
        <taxon>Planctomycetia incertae sedis</taxon>
        <taxon>Saltatorellus</taxon>
    </lineage>
</organism>
<dbReference type="InterPro" id="IPR035959">
    <property type="entry name" value="RutC-like_sf"/>
</dbReference>
<dbReference type="SUPFAM" id="SSF55298">
    <property type="entry name" value="YjgF-like"/>
    <property type="match status" value="1"/>
</dbReference>
<name>A0A518F0X4_9BACT</name>
<dbReference type="GO" id="GO:0005829">
    <property type="term" value="C:cytosol"/>
    <property type="evidence" value="ECO:0007669"/>
    <property type="project" value="TreeGrafter"/>
</dbReference>
<keyword evidence="2" id="KW-0378">Hydrolase</keyword>
<protein>
    <submittedName>
        <fullName evidence="2">Reactive intermediate deaminase TdcF</fullName>
        <ecNumber evidence="2">3.5.4.-</ecNumber>
    </submittedName>
</protein>
<dbReference type="InterPro" id="IPR006175">
    <property type="entry name" value="YjgF/YER057c/UK114"/>
</dbReference>
<evidence type="ECO:0000256" key="1">
    <source>
        <dbReference type="ARBA" id="ARBA00010552"/>
    </source>
</evidence>
<gene>
    <name evidence="2" type="primary">tdcF</name>
    <name evidence="2" type="ORF">Poly30_55530</name>
</gene>